<evidence type="ECO:0000259" key="8">
    <source>
        <dbReference type="PROSITE" id="PS50112"/>
    </source>
</evidence>
<dbReference type="PROSITE" id="PS50888">
    <property type="entry name" value="BHLH"/>
    <property type="match status" value="1"/>
</dbReference>
<name>U5YQD5_SCHMD</name>
<feature type="non-terminal residue" evidence="10">
    <location>
        <position position="1"/>
    </location>
</feature>
<keyword evidence="3" id="KW-0805">Transcription regulation</keyword>
<dbReference type="Pfam" id="PF00989">
    <property type="entry name" value="PAS"/>
    <property type="match status" value="1"/>
</dbReference>
<gene>
    <name evidence="10" type="primary">arnt</name>
</gene>
<dbReference type="OrthoDB" id="71302at2759"/>
<feature type="domain" description="BHLH" evidence="9">
    <location>
        <begin position="12"/>
        <end position="65"/>
    </location>
</feature>
<dbReference type="SUPFAM" id="SSF55785">
    <property type="entry name" value="PYP-like sensor domain (PAS domain)"/>
    <property type="match status" value="2"/>
</dbReference>
<dbReference type="InterPro" id="IPR001067">
    <property type="entry name" value="Nuc_translocat"/>
</dbReference>
<comment type="subcellular location">
    <subcellularLocation>
        <location evidence="1">Nucleus</location>
    </subcellularLocation>
</comment>
<dbReference type="InterPro" id="IPR011598">
    <property type="entry name" value="bHLH_dom"/>
</dbReference>
<dbReference type="GO" id="GO:0005634">
    <property type="term" value="C:nucleus"/>
    <property type="evidence" value="ECO:0007669"/>
    <property type="project" value="UniProtKB-SubCell"/>
</dbReference>
<dbReference type="PANTHER" id="PTHR23042">
    <property type="entry name" value="CIRCADIAN PROTEIN CLOCK/ARNT/BMAL/PAS"/>
    <property type="match status" value="1"/>
</dbReference>
<organism evidence="10">
    <name type="scientific">Schmidtea mediterranea</name>
    <name type="common">Freshwater planarian flatworm</name>
    <dbReference type="NCBI Taxonomy" id="79327"/>
    <lineage>
        <taxon>Eukaryota</taxon>
        <taxon>Metazoa</taxon>
        <taxon>Spiralia</taxon>
        <taxon>Lophotrochozoa</taxon>
        <taxon>Platyhelminthes</taxon>
        <taxon>Rhabditophora</taxon>
        <taxon>Seriata</taxon>
        <taxon>Tricladida</taxon>
        <taxon>Continenticola</taxon>
        <taxon>Geoplanoidea</taxon>
        <taxon>Dugesiidae</taxon>
        <taxon>Schmidtea</taxon>
    </lineage>
</organism>
<keyword evidence="5" id="KW-0804">Transcription</keyword>
<evidence type="ECO:0000256" key="6">
    <source>
        <dbReference type="ARBA" id="ARBA00023242"/>
    </source>
</evidence>
<evidence type="ECO:0000313" key="10">
    <source>
        <dbReference type="EMBL" id="AGZ94923.1"/>
    </source>
</evidence>
<dbReference type="InterPro" id="IPR013767">
    <property type="entry name" value="PAS_fold"/>
</dbReference>
<dbReference type="SMART" id="SM00091">
    <property type="entry name" value="PAS"/>
    <property type="match status" value="2"/>
</dbReference>
<evidence type="ECO:0000256" key="1">
    <source>
        <dbReference type="ARBA" id="ARBA00004123"/>
    </source>
</evidence>
<accession>U5YQD5</accession>
<evidence type="ECO:0000256" key="4">
    <source>
        <dbReference type="ARBA" id="ARBA00023125"/>
    </source>
</evidence>
<dbReference type="Pfam" id="PF00010">
    <property type="entry name" value="HLH"/>
    <property type="match status" value="1"/>
</dbReference>
<protein>
    <submittedName>
        <fullName evidence="10">Arnt protein</fullName>
    </submittedName>
</protein>
<feature type="compositionally biased region" description="Low complexity" evidence="7">
    <location>
        <begin position="547"/>
        <end position="562"/>
    </location>
</feature>
<dbReference type="InterPro" id="IPR000014">
    <property type="entry name" value="PAS"/>
</dbReference>
<dbReference type="Pfam" id="PF14598">
    <property type="entry name" value="PAS_11"/>
    <property type="match status" value="1"/>
</dbReference>
<feature type="domain" description="PAS" evidence="8">
    <location>
        <begin position="84"/>
        <end position="163"/>
    </location>
</feature>
<keyword evidence="4" id="KW-0238">DNA-binding</keyword>
<dbReference type="GO" id="GO:0046983">
    <property type="term" value="F:protein dimerization activity"/>
    <property type="evidence" value="ECO:0007669"/>
    <property type="project" value="InterPro"/>
</dbReference>
<evidence type="ECO:0000256" key="7">
    <source>
        <dbReference type="SAM" id="MobiDB-lite"/>
    </source>
</evidence>
<evidence type="ECO:0000256" key="5">
    <source>
        <dbReference type="ARBA" id="ARBA00023163"/>
    </source>
</evidence>
<keyword evidence="6" id="KW-0539">Nucleus</keyword>
<dbReference type="PROSITE" id="PS50112">
    <property type="entry name" value="PAS"/>
    <property type="match status" value="2"/>
</dbReference>
<dbReference type="SMART" id="SM00353">
    <property type="entry name" value="HLH"/>
    <property type="match status" value="1"/>
</dbReference>
<feature type="region of interest" description="Disordered" evidence="7">
    <location>
        <begin position="509"/>
        <end position="562"/>
    </location>
</feature>
<evidence type="ECO:0000256" key="2">
    <source>
        <dbReference type="ARBA" id="ARBA00022737"/>
    </source>
</evidence>
<dbReference type="CDD" id="cd18947">
    <property type="entry name" value="bHLH-PAS_ARNT"/>
    <property type="match status" value="1"/>
</dbReference>
<dbReference type="Gene3D" id="3.30.450.20">
    <property type="entry name" value="PAS domain"/>
    <property type="match status" value="2"/>
</dbReference>
<evidence type="ECO:0000256" key="3">
    <source>
        <dbReference type="ARBA" id="ARBA00023015"/>
    </source>
</evidence>
<dbReference type="EMBL" id="KF487108">
    <property type="protein sequence ID" value="AGZ94923.1"/>
    <property type="molecule type" value="mRNA"/>
</dbReference>
<dbReference type="GO" id="GO:0003700">
    <property type="term" value="F:DNA-binding transcription factor activity"/>
    <property type="evidence" value="ECO:0007669"/>
    <property type="project" value="InterPro"/>
</dbReference>
<dbReference type="CDD" id="cd00130">
    <property type="entry name" value="PAS"/>
    <property type="match status" value="2"/>
</dbReference>
<feature type="domain" description="PAS" evidence="8">
    <location>
        <begin position="309"/>
        <end position="360"/>
    </location>
</feature>
<dbReference type="GO" id="GO:0005737">
    <property type="term" value="C:cytoplasm"/>
    <property type="evidence" value="ECO:0007669"/>
    <property type="project" value="InterPro"/>
</dbReference>
<dbReference type="AlphaFoldDB" id="U5YQD5"/>
<dbReference type="GO" id="GO:0003677">
    <property type="term" value="F:DNA binding"/>
    <property type="evidence" value="ECO:0007669"/>
    <property type="project" value="UniProtKB-KW"/>
</dbReference>
<dbReference type="SUPFAM" id="SSF47459">
    <property type="entry name" value="HLH, helix-loop-helix DNA-binding domain"/>
    <property type="match status" value="1"/>
</dbReference>
<dbReference type="PRINTS" id="PR00785">
    <property type="entry name" value="NCTRNSLOCATR"/>
</dbReference>
<dbReference type="InterPro" id="IPR036638">
    <property type="entry name" value="HLH_DNA-bd_sf"/>
</dbReference>
<sequence>DRDQEQIDKERYARESHCEIERRRRNKMTAYISELCDMVPTCSSLARKPDKLTILRMAVTHMKTLRGTGNTGVDGSYKPSFLSDQELKHLILEAADGFLFVCQCEDGRVVYVSDSVTAVLNQNQSDWYQHSLYDLCHPDDIEKIREQLCPNSVSPINGMLSNNQIENSGSGARILDLKTGTVKKEGHQSQMRACVGSRRGFICRMRLGHVTADPMTTSRTVRIRQRNTINHTANGLQYALVHVTGYVKTWISQSQTMNQTNIPLDANQDTGGSVSNQCLVALGCLQVTSVLNTSDLSPHRQNEFVTRHSEDTKITFCDQRVSTVLGFSATDLLDKSLLDLVHIEEHLSCQDAFEQAWKLKGQVVTIMIRMRNVNGEYVSLGCSMFAFVNPYNDEVEYLVITNTSTKGLQPRTSTMYSSNDLSTSNGNYSAYQHQFNQNMVPTPGFCATQSLYNNDNSNLNNTAKLDPTVGPEMVTSRPSAICYLPANDLYETAYPSHYYEQPSTVSGFPQAGFHSDHTSMPPWHKPQTHQSAYSSSSRTHIHHRTDSSSAPSQSSIDTSSSSAITTTDLFSHPFHMPLSRPPDSTPDANNINNVSLAASRLFCSAGGSSAVPSQIDYNQLLPPLVQPISDFHMDTSAVYNSLYHHHHNHKYDENTPVVASNGFGHV</sequence>
<proteinExistence type="evidence at transcript level"/>
<dbReference type="FunFam" id="4.10.280.10:FF:000011">
    <property type="entry name" value="Aryl hydrocarbon receptor nuclear translocator 2"/>
    <property type="match status" value="1"/>
</dbReference>
<dbReference type="InterPro" id="IPR050933">
    <property type="entry name" value="Circadian_TF"/>
</dbReference>
<keyword evidence="2" id="KW-0677">Repeat</keyword>
<dbReference type="Gene3D" id="4.10.280.10">
    <property type="entry name" value="Helix-loop-helix DNA-binding domain"/>
    <property type="match status" value="1"/>
</dbReference>
<reference evidence="10" key="1">
    <citation type="journal article" date="2013" name="Development">
        <title>Genome-wide analysis of the bHLH gene family in planarians identifies factors required for adult neurogenesis and neuronal regeneration.</title>
        <authorList>
            <person name="Cowles M.W."/>
            <person name="Brown D.D."/>
            <person name="Nisperos S.V."/>
            <person name="Stanley B.N."/>
            <person name="Pearson B.J."/>
            <person name="Zayas R.M."/>
        </authorList>
    </citation>
    <scope>NUCLEOTIDE SEQUENCE</scope>
</reference>
<evidence type="ECO:0000259" key="9">
    <source>
        <dbReference type="PROSITE" id="PS50888"/>
    </source>
</evidence>
<dbReference type="GO" id="GO:0005667">
    <property type="term" value="C:transcription regulator complex"/>
    <property type="evidence" value="ECO:0007669"/>
    <property type="project" value="InterPro"/>
</dbReference>
<dbReference type="InterPro" id="IPR035965">
    <property type="entry name" value="PAS-like_dom_sf"/>
</dbReference>